<evidence type="ECO:0000313" key="7">
    <source>
        <dbReference type="EMBL" id="EDQ85209.1"/>
    </source>
</evidence>
<organism evidence="7 8">
    <name type="scientific">Monosiga brevicollis</name>
    <name type="common">Choanoflagellate</name>
    <dbReference type="NCBI Taxonomy" id="81824"/>
    <lineage>
        <taxon>Eukaryota</taxon>
        <taxon>Choanoflagellata</taxon>
        <taxon>Craspedida</taxon>
        <taxon>Salpingoecidae</taxon>
        <taxon>Monosiga</taxon>
    </lineage>
</organism>
<evidence type="ECO:0000256" key="5">
    <source>
        <dbReference type="SAM" id="MobiDB-lite"/>
    </source>
</evidence>
<comment type="subcellular location">
    <subcellularLocation>
        <location evidence="1">Cytoplasm</location>
    </subcellularLocation>
</comment>
<dbReference type="GO" id="GO:0005737">
    <property type="term" value="C:cytoplasm"/>
    <property type="evidence" value="ECO:0000318"/>
    <property type="project" value="GO_Central"/>
</dbReference>
<dbReference type="EMBL" id="CH991576">
    <property type="protein sequence ID" value="EDQ85209.1"/>
    <property type="molecule type" value="Genomic_DNA"/>
</dbReference>
<dbReference type="InterPro" id="IPR036872">
    <property type="entry name" value="CH_dom_sf"/>
</dbReference>
<dbReference type="GO" id="GO:0030705">
    <property type="term" value="P:cytoskeleton-dependent intracellular transport"/>
    <property type="evidence" value="ECO:0000318"/>
    <property type="project" value="GO_Central"/>
</dbReference>
<sequence>MLVTKAAPPGFLPGTLPFSRCDGSYFGDYVDRVFDKVTDMEQRRHNLEVLLEAITNYYQDVLSHVILMELPLTDAIVNDPASELGKQGLSRFLLLMLGCAVKCANNERFVLQLRELDSDVQLQLMESINALFAGVLEVPMSNLEAQPTENLVELSRLTLEKLNLVLAERDDYARRLYRAEWTMLETSRCIDPKSDQEAAIQAIRHEADLKAHIRTLTDELDMKADAYDQLMVEYDARRNDINRLNTQVQELQATAEEAQTLRDDLDVFANKARDADRYKHELERLKQRVEDFEYVDKQRNDLLEQNRVLREQVTRAQESSLAAGNMKDDLDESDRKVQTLVIQVRDLNEAIAGHQLKNRQQYIDLARKDEQLAELKRELERLQERANEAQQRAERSLADAQDTVPLKTFLEAETEIVRLQTELESVKSFQKDAHTAHEELSTMRATLRSVEESLDEAQTELRNRIEQAAALQQRLDAADREKAELQRKADSNAEKMARSLNEESLRKATLETRLDAALSKSLELKDERIQVLEDRLQDANKQIEALRDISSRAPGLLIDTQDVETYKSHANRLRQTRRSSKPVISSPLSAQQERRDSDLDRDEAFHAATSVLRQELASLRDENQRLKSNHDRLADQLDDSLMRSDLNDSRAADLESSNADLVDKVERMRNRAKSAERDKAKLRKRLQVYAEKAAKMVRLHEQQLEENRNLASQLEDALMSNTELQFALRDLQRQLTQRQEASEAETGPGAPAAEPEEKKRRGTWFRRKKGQPKLKDKQGSQESLVMPQEPSTPVNQHIAQLAAPASVGSLGLNSSGGSETMGLYDILREGRMDMARRGYGKTPAHPPPQSRIHKESPVPLPGHANSREQTILEFFLSENRQPEWERRAHDRQQHPSNGAGNNASDEPARRPTSPTLQRQRRNLSGASRRGRTRQTCRMLSQAAHHVPSLLHHRDMNPDSSAEWDVAGTV</sequence>
<keyword evidence="8" id="KW-1185">Reference proteome</keyword>
<evidence type="ECO:0000256" key="2">
    <source>
        <dbReference type="ARBA" id="ARBA00022490"/>
    </source>
</evidence>
<dbReference type="Proteomes" id="UP000001357">
    <property type="component" value="Unassembled WGS sequence"/>
</dbReference>
<dbReference type="STRING" id="81824.A9VBB8"/>
<feature type="coiled-coil region" evidence="4">
    <location>
        <begin position="609"/>
        <end position="717"/>
    </location>
</feature>
<keyword evidence="3 4" id="KW-0175">Coiled coil</keyword>
<protein>
    <recommendedName>
        <fullName evidence="6">HOOK N-terminal domain-containing protein</fullName>
    </recommendedName>
</protein>
<feature type="domain" description="HOOK N-terminal" evidence="6">
    <location>
        <begin position="30"/>
        <end position="128"/>
    </location>
</feature>
<dbReference type="PANTHER" id="PTHR18947">
    <property type="entry name" value="HOOK PROTEINS"/>
    <property type="match status" value="1"/>
</dbReference>
<feature type="region of interest" description="Disordered" evidence="5">
    <location>
        <begin position="837"/>
        <end position="864"/>
    </location>
</feature>
<dbReference type="eggNOG" id="KOG4643">
    <property type="taxonomic scope" value="Eukaryota"/>
</dbReference>
<dbReference type="GO" id="GO:0005813">
    <property type="term" value="C:centrosome"/>
    <property type="evidence" value="ECO:0000318"/>
    <property type="project" value="GO_Central"/>
</dbReference>
<feature type="region of interest" description="Disordered" evidence="5">
    <location>
        <begin position="735"/>
        <end position="794"/>
    </location>
</feature>
<feature type="compositionally biased region" description="Basic residues" evidence="5">
    <location>
        <begin position="571"/>
        <end position="580"/>
    </location>
</feature>
<dbReference type="SUPFAM" id="SSF116907">
    <property type="entry name" value="Hook domain"/>
    <property type="match status" value="1"/>
</dbReference>
<reference evidence="7 8" key="1">
    <citation type="journal article" date="2008" name="Nature">
        <title>The genome of the choanoflagellate Monosiga brevicollis and the origin of metazoans.</title>
        <authorList>
            <consortium name="JGI Sequencing"/>
            <person name="King N."/>
            <person name="Westbrook M.J."/>
            <person name="Young S.L."/>
            <person name="Kuo A."/>
            <person name="Abedin M."/>
            <person name="Chapman J."/>
            <person name="Fairclough S."/>
            <person name="Hellsten U."/>
            <person name="Isogai Y."/>
            <person name="Letunic I."/>
            <person name="Marr M."/>
            <person name="Pincus D."/>
            <person name="Putnam N."/>
            <person name="Rokas A."/>
            <person name="Wright K.J."/>
            <person name="Zuzow R."/>
            <person name="Dirks W."/>
            <person name="Good M."/>
            <person name="Goodstein D."/>
            <person name="Lemons D."/>
            <person name="Li W."/>
            <person name="Lyons J.B."/>
            <person name="Morris A."/>
            <person name="Nichols S."/>
            <person name="Richter D.J."/>
            <person name="Salamov A."/>
            <person name="Bork P."/>
            <person name="Lim W.A."/>
            <person name="Manning G."/>
            <person name="Miller W.T."/>
            <person name="McGinnis W."/>
            <person name="Shapiro H."/>
            <person name="Tjian R."/>
            <person name="Grigoriev I.V."/>
            <person name="Rokhsar D."/>
        </authorList>
    </citation>
    <scope>NUCLEOTIDE SEQUENCE [LARGE SCALE GENOMIC DNA]</scope>
    <source>
        <strain evidence="8">MX1 / ATCC 50154</strain>
    </source>
</reference>
<dbReference type="GO" id="GO:0008017">
    <property type="term" value="F:microtubule binding"/>
    <property type="evidence" value="ECO:0000318"/>
    <property type="project" value="GO_Central"/>
</dbReference>
<accession>A9VBB8</accession>
<dbReference type="InterPro" id="IPR043936">
    <property type="entry name" value="HOOK_N"/>
</dbReference>
<feature type="region of interest" description="Disordered" evidence="5">
    <location>
        <begin position="571"/>
        <end position="599"/>
    </location>
</feature>
<evidence type="ECO:0000256" key="4">
    <source>
        <dbReference type="SAM" id="Coils"/>
    </source>
</evidence>
<feature type="compositionally biased region" description="Low complexity" evidence="5">
    <location>
        <begin position="735"/>
        <end position="753"/>
    </location>
</feature>
<dbReference type="Gene3D" id="1.10.418.10">
    <property type="entry name" value="Calponin-like domain"/>
    <property type="match status" value="1"/>
</dbReference>
<proteinExistence type="predicted"/>
<evidence type="ECO:0000313" key="8">
    <source>
        <dbReference type="Proteomes" id="UP000001357"/>
    </source>
</evidence>
<feature type="coiled-coil region" evidence="4">
    <location>
        <begin position="440"/>
        <end position="549"/>
    </location>
</feature>
<dbReference type="RefSeq" id="XP_001750034.1">
    <property type="nucleotide sequence ID" value="XM_001749982.1"/>
</dbReference>
<dbReference type="FunCoup" id="A9VBB8">
    <property type="interactions" value="822"/>
</dbReference>
<evidence type="ECO:0000256" key="1">
    <source>
        <dbReference type="ARBA" id="ARBA00004496"/>
    </source>
</evidence>
<dbReference type="GO" id="GO:0031122">
    <property type="term" value="P:cytoplasmic microtubule organization"/>
    <property type="evidence" value="ECO:0000318"/>
    <property type="project" value="GO_Central"/>
</dbReference>
<dbReference type="GeneID" id="5895244"/>
<feature type="coiled-coil region" evidence="4">
    <location>
        <begin position="227"/>
        <end position="403"/>
    </location>
</feature>
<feature type="compositionally biased region" description="Basic residues" evidence="5">
    <location>
        <begin position="760"/>
        <end position="772"/>
    </location>
</feature>
<evidence type="ECO:0000256" key="3">
    <source>
        <dbReference type="ARBA" id="ARBA00023054"/>
    </source>
</evidence>
<feature type="compositionally biased region" description="Polar residues" evidence="5">
    <location>
        <begin position="582"/>
        <end position="591"/>
    </location>
</feature>
<feature type="compositionally biased region" description="Polar residues" evidence="5">
    <location>
        <begin position="912"/>
        <end position="925"/>
    </location>
</feature>
<feature type="compositionally biased region" description="Polar residues" evidence="5">
    <location>
        <begin position="894"/>
        <end position="904"/>
    </location>
</feature>
<dbReference type="Pfam" id="PF19047">
    <property type="entry name" value="HOOK_N"/>
    <property type="match status" value="1"/>
</dbReference>
<dbReference type="AlphaFoldDB" id="A9VBB8"/>
<evidence type="ECO:0000259" key="6">
    <source>
        <dbReference type="Pfam" id="PF19047"/>
    </source>
</evidence>
<gene>
    <name evidence="7" type="ORF">MONBRDRAFT_29521</name>
</gene>
<keyword evidence="2" id="KW-0963">Cytoplasm</keyword>
<dbReference type="GO" id="GO:0051959">
    <property type="term" value="F:dynein light intermediate chain binding"/>
    <property type="evidence" value="ECO:0000318"/>
    <property type="project" value="GO_Central"/>
</dbReference>
<name>A9VBB8_MONBE</name>
<dbReference type="PANTHER" id="PTHR18947:SF28">
    <property type="entry name" value="GIRDIN, ISOFORM A"/>
    <property type="match status" value="1"/>
</dbReference>
<feature type="compositionally biased region" description="Basic and acidic residues" evidence="5">
    <location>
        <begin position="884"/>
        <end position="893"/>
    </location>
</feature>
<dbReference type="InParanoid" id="A9VBB8"/>
<feature type="region of interest" description="Disordered" evidence="5">
    <location>
        <begin position="884"/>
        <end position="969"/>
    </location>
</feature>
<dbReference type="KEGG" id="mbr:MONBRDRAFT_29521"/>